<protein>
    <submittedName>
        <fullName evidence="2">Uncharacterized protein</fullName>
    </submittedName>
</protein>
<dbReference type="AlphaFoldDB" id="A0A9P4Q020"/>
<feature type="region of interest" description="Disordered" evidence="1">
    <location>
        <begin position="73"/>
        <end position="128"/>
    </location>
</feature>
<proteinExistence type="predicted"/>
<dbReference type="Proteomes" id="UP000799441">
    <property type="component" value="Unassembled WGS sequence"/>
</dbReference>
<evidence type="ECO:0000256" key="1">
    <source>
        <dbReference type="SAM" id="MobiDB-lite"/>
    </source>
</evidence>
<feature type="region of interest" description="Disordered" evidence="1">
    <location>
        <begin position="1"/>
        <end position="59"/>
    </location>
</feature>
<accession>A0A9P4Q020</accession>
<evidence type="ECO:0000313" key="2">
    <source>
        <dbReference type="EMBL" id="KAF2716016.1"/>
    </source>
</evidence>
<comment type="caution">
    <text evidence="2">The sequence shown here is derived from an EMBL/GenBank/DDBJ whole genome shotgun (WGS) entry which is preliminary data.</text>
</comment>
<name>A0A9P4Q020_9PEZI</name>
<reference evidence="2" key="1">
    <citation type="journal article" date="2020" name="Stud. Mycol.">
        <title>101 Dothideomycetes genomes: a test case for predicting lifestyles and emergence of pathogens.</title>
        <authorList>
            <person name="Haridas S."/>
            <person name="Albert R."/>
            <person name="Binder M."/>
            <person name="Bloem J."/>
            <person name="Labutti K."/>
            <person name="Salamov A."/>
            <person name="Andreopoulos B."/>
            <person name="Baker S."/>
            <person name="Barry K."/>
            <person name="Bills G."/>
            <person name="Bluhm B."/>
            <person name="Cannon C."/>
            <person name="Castanera R."/>
            <person name="Culley D."/>
            <person name="Daum C."/>
            <person name="Ezra D."/>
            <person name="Gonzalez J."/>
            <person name="Henrissat B."/>
            <person name="Kuo A."/>
            <person name="Liang C."/>
            <person name="Lipzen A."/>
            <person name="Lutzoni F."/>
            <person name="Magnuson J."/>
            <person name="Mondo S."/>
            <person name="Nolan M."/>
            <person name="Ohm R."/>
            <person name="Pangilinan J."/>
            <person name="Park H.-J."/>
            <person name="Ramirez L."/>
            <person name="Alfaro M."/>
            <person name="Sun H."/>
            <person name="Tritt A."/>
            <person name="Yoshinaga Y."/>
            <person name="Zwiers L.-H."/>
            <person name="Turgeon B."/>
            <person name="Goodwin S."/>
            <person name="Spatafora J."/>
            <person name="Crous P."/>
            <person name="Grigoriev I."/>
        </authorList>
    </citation>
    <scope>NUCLEOTIDE SEQUENCE</scope>
    <source>
        <strain evidence="2">CBS 116435</strain>
    </source>
</reference>
<keyword evidence="3" id="KW-1185">Reference proteome</keyword>
<sequence>MSSPCSSRNSVFSSTPSTSPARAMSVMSSASSSRSSISSQSSRSSDSHSRAFSSSIGRHEKASAYLSDDDLFGLDGAPYMREPPEPPRSASQWLAQPLLPPVTSSVTRTRSLDIPCSKRAARSSSRTS</sequence>
<gene>
    <name evidence="2" type="ORF">K431DRAFT_35038</name>
</gene>
<feature type="compositionally biased region" description="Polar residues" evidence="1">
    <location>
        <begin position="1"/>
        <end position="18"/>
    </location>
</feature>
<dbReference type="EMBL" id="MU003906">
    <property type="protein sequence ID" value="KAF2716016.1"/>
    <property type="molecule type" value="Genomic_DNA"/>
</dbReference>
<evidence type="ECO:0000313" key="3">
    <source>
        <dbReference type="Proteomes" id="UP000799441"/>
    </source>
</evidence>
<feature type="compositionally biased region" description="Low complexity" evidence="1">
    <location>
        <begin position="19"/>
        <end position="55"/>
    </location>
</feature>
<organism evidence="2 3">
    <name type="scientific">Polychaeton citri CBS 116435</name>
    <dbReference type="NCBI Taxonomy" id="1314669"/>
    <lineage>
        <taxon>Eukaryota</taxon>
        <taxon>Fungi</taxon>
        <taxon>Dikarya</taxon>
        <taxon>Ascomycota</taxon>
        <taxon>Pezizomycotina</taxon>
        <taxon>Dothideomycetes</taxon>
        <taxon>Dothideomycetidae</taxon>
        <taxon>Capnodiales</taxon>
        <taxon>Capnodiaceae</taxon>
        <taxon>Polychaeton</taxon>
    </lineage>
</organism>